<reference evidence="2 3" key="1">
    <citation type="submission" date="2019-05" db="EMBL/GenBank/DDBJ databases">
        <title>Another draft genome of Portunus trituberculatus and its Hox gene families provides insights of decapod evolution.</title>
        <authorList>
            <person name="Jeong J.-H."/>
            <person name="Song I."/>
            <person name="Kim S."/>
            <person name="Choi T."/>
            <person name="Kim D."/>
            <person name="Ryu S."/>
            <person name="Kim W."/>
        </authorList>
    </citation>
    <scope>NUCLEOTIDE SEQUENCE [LARGE SCALE GENOMIC DNA]</scope>
    <source>
        <tissue evidence="2">Muscle</tissue>
    </source>
</reference>
<accession>A0A5B7I9Z8</accession>
<evidence type="ECO:0000313" key="2">
    <source>
        <dbReference type="EMBL" id="MPC82251.1"/>
    </source>
</evidence>
<dbReference type="EMBL" id="VSRR010059221">
    <property type="protein sequence ID" value="MPC82251.1"/>
    <property type="molecule type" value="Genomic_DNA"/>
</dbReference>
<organism evidence="2 3">
    <name type="scientific">Portunus trituberculatus</name>
    <name type="common">Swimming crab</name>
    <name type="synonym">Neptunus trituberculatus</name>
    <dbReference type="NCBI Taxonomy" id="210409"/>
    <lineage>
        <taxon>Eukaryota</taxon>
        <taxon>Metazoa</taxon>
        <taxon>Ecdysozoa</taxon>
        <taxon>Arthropoda</taxon>
        <taxon>Crustacea</taxon>
        <taxon>Multicrustacea</taxon>
        <taxon>Malacostraca</taxon>
        <taxon>Eumalacostraca</taxon>
        <taxon>Eucarida</taxon>
        <taxon>Decapoda</taxon>
        <taxon>Pleocyemata</taxon>
        <taxon>Brachyura</taxon>
        <taxon>Eubrachyura</taxon>
        <taxon>Portunoidea</taxon>
        <taxon>Portunidae</taxon>
        <taxon>Portuninae</taxon>
        <taxon>Portunus</taxon>
    </lineage>
</organism>
<feature type="compositionally biased region" description="Basic and acidic residues" evidence="1">
    <location>
        <begin position="108"/>
        <end position="124"/>
    </location>
</feature>
<evidence type="ECO:0000313" key="3">
    <source>
        <dbReference type="Proteomes" id="UP000324222"/>
    </source>
</evidence>
<gene>
    <name evidence="2" type="ORF">E2C01_076904</name>
</gene>
<evidence type="ECO:0000256" key="1">
    <source>
        <dbReference type="SAM" id="MobiDB-lite"/>
    </source>
</evidence>
<feature type="compositionally biased region" description="Polar residues" evidence="1">
    <location>
        <begin position="74"/>
        <end position="91"/>
    </location>
</feature>
<comment type="caution">
    <text evidence="2">The sequence shown here is derived from an EMBL/GenBank/DDBJ whole genome shotgun (WGS) entry which is preliminary data.</text>
</comment>
<dbReference type="Proteomes" id="UP000324222">
    <property type="component" value="Unassembled WGS sequence"/>
</dbReference>
<keyword evidence="3" id="KW-1185">Reference proteome</keyword>
<proteinExistence type="predicted"/>
<protein>
    <submittedName>
        <fullName evidence="2">Uncharacterized protein</fullName>
    </submittedName>
</protein>
<feature type="region of interest" description="Disordered" evidence="1">
    <location>
        <begin position="107"/>
        <end position="135"/>
    </location>
</feature>
<feature type="region of interest" description="Disordered" evidence="1">
    <location>
        <begin position="67"/>
        <end position="92"/>
    </location>
</feature>
<dbReference type="AlphaFoldDB" id="A0A5B7I9Z8"/>
<name>A0A5B7I9Z8_PORTR</name>
<sequence>MRLKRVPPRPRGLSFMPPSIFLSTASVHRPKVLEGLERLPVTAAILGPRGTVSSFSFLSSSFSSFTSSSSSSFPRNTHNVPHNNLADQQQIVPRRTTIPGIIFLGEEITGKHNKESQGSRETCKRRPHEAHSTSP</sequence>